<feature type="domain" description="Ig-like" evidence="9">
    <location>
        <begin position="452"/>
        <end position="532"/>
    </location>
</feature>
<evidence type="ECO:0000256" key="5">
    <source>
        <dbReference type="ARBA" id="ARBA00023157"/>
    </source>
</evidence>
<dbReference type="PANTHER" id="PTHR24416">
    <property type="entry name" value="TYROSINE-PROTEIN KINASE RECEPTOR"/>
    <property type="match status" value="1"/>
</dbReference>
<dbReference type="Gene3D" id="3.30.200.20">
    <property type="entry name" value="Phosphorylase Kinase, domain 1"/>
    <property type="match status" value="1"/>
</dbReference>
<gene>
    <name evidence="11" type="primary">LOC102804356</name>
</gene>
<name>A0ABM0LYN5_SACKO</name>
<sequence length="1012" mass="113722">MNKEGVSGEIESHRESLITSKQALIVTPPVDSIALVNEMVQLNCSVSEAYGPNVYWFNSGTFPITTDKTPKYGKADKYNITGGELDYNLVIYDITLQDEDIYKCVRDPYEVVANLYVVANASKCSVQNNVIITGEEVEFYCTIDLNNDAPGDLVWYADNIEYARSSNRPSTWTATLNKTHNGVEFYCRFEHYTLSQEQWDSTACKDKIIILAEYGPDVSIEDNSDGRVIEGDTYTAKCMADANPFANLEWFKYQRFNSNDSNLTLVNVERWQEDPPTVEISTVNVHEVGDNVTLNCSVMEANPMTDNITWYRNGQAVHYSAVYTLYNITCDDKGEYECRATNIYFDNSLGIGSDTTNLLVQHKPTVIISSHNNGNVIEGHDYTATCSADAEPQATLTWIYPDGTEFNNGNLLLIDIDRHSNGTYICVAENQLGNGERGSGMKSIYVDVQYPPTVSVVPVITCMEGDTVTMTCNVTDSNPPVDTIQWFKNDALMHSDGTYTFDNITRNNTGEYNCTATNTYFDDSSGVGRSITNIYVQYKPAVIIAGHKNGKVIEGNDYIATCSADAVPQATITWIYPDGTGFNNGNLLLSAIDRYSIGSYTCVAENRLGNGERGSDTKSINVDVQYPPTVFVVPEITCKEGDIVTLKCNTSFVDVNVTYDEHEGPAHDRVVENNLQTKGEHVYASLTKTQSAENIYTNLHEKVWEFPRENIVINEIIAKGSYGNIAKSEAWNIADTRGSTTVVVNIFEENPIEDERITLLNDVDMMKSLGSHPNVVDLLGYCTIDDPILLIFEYMPNGNLQKRLQNSRELETSSYVNLTTRRNTLTNYDLLSFSYQCAMGMEFLEWKKYMHSELAARNILMNNRMICKLSRIGLARDVGDKNRNDTITQKHLYAKWMSPETLLENVHTIRSNVWSFGILLWEIFTLGCEPYPNISVPELIESLGKGHRMPKPGQCDTQLYSLMLKCWNVNPSHRPTFKDIVDNIKTCLDDAKFGSVFCVQSFQGYFIDQRIN</sequence>
<dbReference type="Pfam" id="PF13927">
    <property type="entry name" value="Ig_3"/>
    <property type="match status" value="3"/>
</dbReference>
<organism evidence="10 11">
    <name type="scientific">Saccoglossus kowalevskii</name>
    <name type="common">Acorn worm</name>
    <dbReference type="NCBI Taxonomy" id="10224"/>
    <lineage>
        <taxon>Eukaryota</taxon>
        <taxon>Metazoa</taxon>
        <taxon>Hemichordata</taxon>
        <taxon>Enteropneusta</taxon>
        <taxon>Harrimaniidae</taxon>
        <taxon>Saccoglossus</taxon>
    </lineage>
</organism>
<evidence type="ECO:0000313" key="11">
    <source>
        <dbReference type="RefSeq" id="XP_006812876.1"/>
    </source>
</evidence>
<feature type="domain" description="Ig-like" evidence="9">
    <location>
        <begin position="540"/>
        <end position="621"/>
    </location>
</feature>
<dbReference type="InterPro" id="IPR000719">
    <property type="entry name" value="Prot_kinase_dom"/>
</dbReference>
<accession>A0ABM0LYN5</accession>
<dbReference type="Pfam" id="PF07679">
    <property type="entry name" value="I-set"/>
    <property type="match status" value="1"/>
</dbReference>
<proteinExistence type="predicted"/>
<dbReference type="SUPFAM" id="SSF56112">
    <property type="entry name" value="Protein kinase-like (PK-like)"/>
    <property type="match status" value="1"/>
</dbReference>
<dbReference type="CDD" id="cd00192">
    <property type="entry name" value="PTKc"/>
    <property type="match status" value="1"/>
</dbReference>
<dbReference type="InterPro" id="IPR013783">
    <property type="entry name" value="Ig-like_fold"/>
</dbReference>
<dbReference type="PRINTS" id="PR00109">
    <property type="entry name" value="TYRKINASE"/>
</dbReference>
<dbReference type="InterPro" id="IPR036179">
    <property type="entry name" value="Ig-like_dom_sf"/>
</dbReference>
<dbReference type="Proteomes" id="UP000694865">
    <property type="component" value="Unplaced"/>
</dbReference>
<dbReference type="InterPro" id="IPR007110">
    <property type="entry name" value="Ig-like_dom"/>
</dbReference>
<evidence type="ECO:0000256" key="3">
    <source>
        <dbReference type="ARBA" id="ARBA00022989"/>
    </source>
</evidence>
<keyword evidence="6" id="KW-0325">Glycoprotein</keyword>
<evidence type="ECO:0000259" key="8">
    <source>
        <dbReference type="PROSITE" id="PS50011"/>
    </source>
</evidence>
<dbReference type="RefSeq" id="XP_006812876.1">
    <property type="nucleotide sequence ID" value="XM_006812813.1"/>
</dbReference>
<evidence type="ECO:0000259" key="9">
    <source>
        <dbReference type="PROSITE" id="PS50835"/>
    </source>
</evidence>
<dbReference type="PROSITE" id="PS50011">
    <property type="entry name" value="PROTEIN_KINASE_DOM"/>
    <property type="match status" value="1"/>
</dbReference>
<protein>
    <submittedName>
        <fullName evidence="11">Fibroblast growth factor receptor 2-like</fullName>
    </submittedName>
</protein>
<dbReference type="Gene3D" id="2.60.40.10">
    <property type="entry name" value="Immunoglobulins"/>
    <property type="match status" value="5"/>
</dbReference>
<dbReference type="GeneID" id="102804356"/>
<dbReference type="SMART" id="SM00408">
    <property type="entry name" value="IGc2"/>
    <property type="match status" value="4"/>
</dbReference>
<evidence type="ECO:0000256" key="4">
    <source>
        <dbReference type="ARBA" id="ARBA00023136"/>
    </source>
</evidence>
<keyword evidence="2" id="KW-0812">Transmembrane</keyword>
<evidence type="ECO:0000256" key="7">
    <source>
        <dbReference type="ARBA" id="ARBA00023319"/>
    </source>
</evidence>
<dbReference type="InterPro" id="IPR001245">
    <property type="entry name" value="Ser-Thr/Tyr_kinase_cat_dom"/>
</dbReference>
<evidence type="ECO:0000256" key="6">
    <source>
        <dbReference type="ARBA" id="ARBA00023180"/>
    </source>
</evidence>
<dbReference type="InterPro" id="IPR003598">
    <property type="entry name" value="Ig_sub2"/>
</dbReference>
<dbReference type="Gene3D" id="1.10.510.10">
    <property type="entry name" value="Transferase(Phosphotransferase) domain 1"/>
    <property type="match status" value="1"/>
</dbReference>
<dbReference type="PANTHER" id="PTHR24416:SF621">
    <property type="entry name" value="TYROSINE KINASE RECEPTOR CAD96CA"/>
    <property type="match status" value="1"/>
</dbReference>
<evidence type="ECO:0000256" key="1">
    <source>
        <dbReference type="ARBA" id="ARBA00004167"/>
    </source>
</evidence>
<dbReference type="CDD" id="cd00096">
    <property type="entry name" value="Ig"/>
    <property type="match status" value="1"/>
</dbReference>
<feature type="domain" description="Ig-like" evidence="9">
    <location>
        <begin position="275"/>
        <end position="357"/>
    </location>
</feature>
<dbReference type="InterPro" id="IPR003599">
    <property type="entry name" value="Ig_sub"/>
</dbReference>
<feature type="domain" description="Ig-like" evidence="9">
    <location>
        <begin position="216"/>
        <end position="252"/>
    </location>
</feature>
<keyword evidence="7" id="KW-0393">Immunoglobulin domain</keyword>
<dbReference type="SUPFAM" id="SSF48726">
    <property type="entry name" value="Immunoglobulin"/>
    <property type="match status" value="5"/>
</dbReference>
<dbReference type="InterPro" id="IPR050122">
    <property type="entry name" value="RTK"/>
</dbReference>
<keyword evidence="5" id="KW-1015">Disulfide bond</keyword>
<comment type="subcellular location">
    <subcellularLocation>
        <location evidence="1">Membrane</location>
        <topology evidence="1">Single-pass membrane protein</topology>
    </subcellularLocation>
</comment>
<dbReference type="InterPro" id="IPR011009">
    <property type="entry name" value="Kinase-like_dom_sf"/>
</dbReference>
<keyword evidence="3" id="KW-1133">Transmembrane helix</keyword>
<feature type="domain" description="Protein kinase" evidence="8">
    <location>
        <begin position="711"/>
        <end position="988"/>
    </location>
</feature>
<reference evidence="11" key="1">
    <citation type="submission" date="2025-08" db="UniProtKB">
        <authorList>
            <consortium name="RefSeq"/>
        </authorList>
    </citation>
    <scope>IDENTIFICATION</scope>
    <source>
        <tissue evidence="11">Testes</tissue>
    </source>
</reference>
<feature type="domain" description="Ig-like" evidence="9">
    <location>
        <begin position="22"/>
        <end position="104"/>
    </location>
</feature>
<keyword evidence="4" id="KW-0472">Membrane</keyword>
<feature type="domain" description="Ig-like" evidence="9">
    <location>
        <begin position="364"/>
        <end position="445"/>
    </location>
</feature>
<keyword evidence="10" id="KW-1185">Reference proteome</keyword>
<dbReference type="PROSITE" id="PS50835">
    <property type="entry name" value="IG_LIKE"/>
    <property type="match status" value="6"/>
</dbReference>
<dbReference type="Pfam" id="PF07714">
    <property type="entry name" value="PK_Tyr_Ser-Thr"/>
    <property type="match status" value="1"/>
</dbReference>
<dbReference type="InterPro" id="IPR013098">
    <property type="entry name" value="Ig_I-set"/>
</dbReference>
<evidence type="ECO:0000256" key="2">
    <source>
        <dbReference type="ARBA" id="ARBA00022692"/>
    </source>
</evidence>
<evidence type="ECO:0000313" key="10">
    <source>
        <dbReference type="Proteomes" id="UP000694865"/>
    </source>
</evidence>
<dbReference type="SMART" id="SM00409">
    <property type="entry name" value="IG"/>
    <property type="match status" value="6"/>
</dbReference>